<name>A0A562S304_9BACT</name>
<keyword evidence="2" id="KW-1185">Reference proteome</keyword>
<evidence type="ECO:0008006" key="3">
    <source>
        <dbReference type="Google" id="ProtNLM"/>
    </source>
</evidence>
<dbReference type="Proteomes" id="UP000318307">
    <property type="component" value="Unassembled WGS sequence"/>
</dbReference>
<dbReference type="OrthoDB" id="5417724at2"/>
<proteinExistence type="predicted"/>
<reference evidence="1 2" key="1">
    <citation type="submission" date="2019-07" db="EMBL/GenBank/DDBJ databases">
        <title>Genome sequencing of 100 strains of the haloalkaliphilic chemolithoautotrophic sulfur-oxidizing bacterium Thioalkalivibrio.</title>
        <authorList>
            <person name="Muyzer G."/>
        </authorList>
    </citation>
    <scope>NUCLEOTIDE SEQUENCE [LARGE SCALE GENOMIC DNA]</scope>
    <source>
        <strain evidence="1 2">ASO4-4</strain>
    </source>
</reference>
<evidence type="ECO:0000313" key="2">
    <source>
        <dbReference type="Proteomes" id="UP000318307"/>
    </source>
</evidence>
<dbReference type="EMBL" id="VLLC01000003">
    <property type="protein sequence ID" value="TWI75513.1"/>
    <property type="molecule type" value="Genomic_DNA"/>
</dbReference>
<accession>A0A562S304</accession>
<sequence length="195" mass="22396">MYVNTSVRYIRMIRMIPRSPRKISASEIHSKLVDMEFDVSLRTVQRDLDILSGFFPICNDDEKPRGWMWEKDAPFETLPGMDPLSAFSFRMIETFPPSLMPVAVLKNLNLYFDVARKTLDTDVHKPLKKWPDKVKMLSRTQPLLPPLLDSDVLDTVYACLLEEKCFSATYQRRGEDGAVNYGHVNPLGIVVMPLS</sequence>
<dbReference type="RefSeq" id="WP_144682117.1">
    <property type="nucleotide sequence ID" value="NZ_VLLC01000003.1"/>
</dbReference>
<comment type="caution">
    <text evidence="1">The sequence shown here is derived from an EMBL/GenBank/DDBJ whole genome shotgun (WGS) entry which is preliminary data.</text>
</comment>
<gene>
    <name evidence="1" type="ORF">LZ24_00560</name>
</gene>
<dbReference type="AlphaFoldDB" id="A0A562S304"/>
<organism evidence="1 2">
    <name type="scientific">Desulfobotulus alkaliphilus</name>
    <dbReference type="NCBI Taxonomy" id="622671"/>
    <lineage>
        <taxon>Bacteria</taxon>
        <taxon>Pseudomonadati</taxon>
        <taxon>Thermodesulfobacteriota</taxon>
        <taxon>Desulfobacteria</taxon>
        <taxon>Desulfobacterales</taxon>
        <taxon>Desulfobacteraceae</taxon>
        <taxon>Desulfobotulus</taxon>
    </lineage>
</organism>
<protein>
    <recommendedName>
        <fullName evidence="3">WYL domain-containing protein</fullName>
    </recommendedName>
</protein>
<evidence type="ECO:0000313" key="1">
    <source>
        <dbReference type="EMBL" id="TWI75513.1"/>
    </source>
</evidence>